<evidence type="ECO:0000313" key="6">
    <source>
        <dbReference type="EMBL" id="ATZ18937.1"/>
    </source>
</evidence>
<feature type="transmembrane region" description="Helical" evidence="5">
    <location>
        <begin position="238"/>
        <end position="256"/>
    </location>
</feature>
<evidence type="ECO:0000256" key="4">
    <source>
        <dbReference type="ARBA" id="ARBA00023136"/>
    </source>
</evidence>
<organism evidence="6 7">
    <name type="scientific">Williamsoniiplasma somnilux</name>
    <dbReference type="NCBI Taxonomy" id="215578"/>
    <lineage>
        <taxon>Bacteria</taxon>
        <taxon>Bacillati</taxon>
        <taxon>Mycoplasmatota</taxon>
        <taxon>Mollicutes</taxon>
        <taxon>Entomoplasmatales</taxon>
        <taxon>Williamsoniiplasma</taxon>
    </lineage>
</organism>
<dbReference type="KEGG" id="esx:ESOMN_v1c05550"/>
<evidence type="ECO:0000313" key="7">
    <source>
        <dbReference type="Proteomes" id="UP000232230"/>
    </source>
</evidence>
<reference evidence="6 7" key="1">
    <citation type="submission" date="2017-11" db="EMBL/GenBank/DDBJ databases">
        <title>Genome sequence of Entomoplasma somnilux PYAN-1 (ATCC 49194).</title>
        <authorList>
            <person name="Lo W.-S."/>
            <person name="Gasparich G.E."/>
            <person name="Kuo C.-H."/>
        </authorList>
    </citation>
    <scope>NUCLEOTIDE SEQUENCE [LARGE SCALE GENOMIC DNA]</scope>
    <source>
        <strain evidence="6 7">PYAN-1</strain>
    </source>
</reference>
<dbReference type="RefSeq" id="WP_024863457.1">
    <property type="nucleotide sequence ID" value="NZ_CP024965.1"/>
</dbReference>
<comment type="subcellular location">
    <subcellularLocation>
        <location evidence="1">Membrane</location>
        <topology evidence="1">Multi-pass membrane protein</topology>
    </subcellularLocation>
</comment>
<evidence type="ECO:0000256" key="1">
    <source>
        <dbReference type="ARBA" id="ARBA00004141"/>
    </source>
</evidence>
<name>A0A2K8NYR0_9MOLU</name>
<feature type="transmembrane region" description="Helical" evidence="5">
    <location>
        <begin position="156"/>
        <end position="173"/>
    </location>
</feature>
<accession>A0A2K8NYR0</accession>
<gene>
    <name evidence="6" type="primary">pnuC</name>
    <name evidence="6" type="ORF">ESOMN_v1c05550</name>
</gene>
<feature type="transmembrane region" description="Helical" evidence="5">
    <location>
        <begin position="263"/>
        <end position="282"/>
    </location>
</feature>
<feature type="transmembrane region" description="Helical" evidence="5">
    <location>
        <begin position="106"/>
        <end position="126"/>
    </location>
</feature>
<feature type="transmembrane region" description="Helical" evidence="5">
    <location>
        <begin position="34"/>
        <end position="56"/>
    </location>
</feature>
<evidence type="ECO:0000256" key="2">
    <source>
        <dbReference type="ARBA" id="ARBA00022692"/>
    </source>
</evidence>
<keyword evidence="3 5" id="KW-1133">Transmembrane helix</keyword>
<dbReference type="GO" id="GO:0016020">
    <property type="term" value="C:membrane"/>
    <property type="evidence" value="ECO:0007669"/>
    <property type="project" value="UniProtKB-SubCell"/>
</dbReference>
<keyword evidence="4 5" id="KW-0472">Membrane</keyword>
<protein>
    <submittedName>
        <fullName evidence="6">Nicotinamide mononucleotide transporter PnuC</fullName>
    </submittedName>
</protein>
<dbReference type="Proteomes" id="UP000232230">
    <property type="component" value="Chromosome"/>
</dbReference>
<dbReference type="AlphaFoldDB" id="A0A2K8NYR0"/>
<dbReference type="GO" id="GO:0034257">
    <property type="term" value="F:nicotinamide riboside transmembrane transporter activity"/>
    <property type="evidence" value="ECO:0007669"/>
    <property type="project" value="InterPro"/>
</dbReference>
<feature type="transmembrane region" description="Helical" evidence="5">
    <location>
        <begin position="193"/>
        <end position="218"/>
    </location>
</feature>
<feature type="transmembrane region" description="Helical" evidence="5">
    <location>
        <begin position="133"/>
        <end position="150"/>
    </location>
</feature>
<keyword evidence="2 5" id="KW-0812">Transmembrane</keyword>
<evidence type="ECO:0000256" key="3">
    <source>
        <dbReference type="ARBA" id="ARBA00022989"/>
    </source>
</evidence>
<dbReference type="Pfam" id="PF04973">
    <property type="entry name" value="NMN_transporter"/>
    <property type="match status" value="1"/>
</dbReference>
<feature type="transmembrane region" description="Helical" evidence="5">
    <location>
        <begin position="288"/>
        <end position="311"/>
    </location>
</feature>
<proteinExistence type="predicted"/>
<keyword evidence="7" id="KW-1185">Reference proteome</keyword>
<dbReference type="EMBL" id="CP024965">
    <property type="protein sequence ID" value="ATZ18937.1"/>
    <property type="molecule type" value="Genomic_DNA"/>
</dbReference>
<sequence>MAETRNGWNGYFKNFLGAKTCIQDFKEWPKVYKLVFLVYAIVVIIFNFFSIQPLIIKEDVWNVADQLDLIKYNGTHFLPFIKFVDASLYGSAIADPSRGFAILTTVFYSMNGIVAISGLLSLISIINNKKSQYLWGAINSFSYSLFAITVGFTGDFIVYTFFFLTAPLGWYLFEIKKRNRRIMMYSKSWKKQVPFYLISAALIAAIITIWFFIIPLIYNGITGKNYANDILATAPNKLIFDAIATGLIFSGYIMQLINITEQFFIWSVLNILKLLQYTPLGFGTENAIPINMIIQYTCWSILGLMGLYHNIIQPIMRQIKKSEI</sequence>
<dbReference type="InterPro" id="IPR006419">
    <property type="entry name" value="NMN_transpt_PnuC"/>
</dbReference>
<evidence type="ECO:0000256" key="5">
    <source>
        <dbReference type="SAM" id="Phobius"/>
    </source>
</evidence>